<evidence type="ECO:0000259" key="1">
    <source>
        <dbReference type="Pfam" id="PF16363"/>
    </source>
</evidence>
<evidence type="ECO:0000313" key="2">
    <source>
        <dbReference type="EMBL" id="CAB4343549.1"/>
    </source>
</evidence>
<organism evidence="2">
    <name type="scientific">freshwater metagenome</name>
    <dbReference type="NCBI Taxonomy" id="449393"/>
    <lineage>
        <taxon>unclassified sequences</taxon>
        <taxon>metagenomes</taxon>
        <taxon>ecological metagenomes</taxon>
    </lineage>
</organism>
<dbReference type="Pfam" id="PF16363">
    <property type="entry name" value="GDP_Man_Dehyd"/>
    <property type="match status" value="1"/>
</dbReference>
<protein>
    <submittedName>
        <fullName evidence="2">Unannotated protein</fullName>
    </submittedName>
</protein>
<proteinExistence type="predicted"/>
<sequence length="357" mass="39248">MTSSSAETKTWQGKRVLVTGHTGFKGSWLSLWLDSLGAEVSGLSDQVQPAPALFAQADLEQIVDHNVADVRDAEAVHAIVERVQPDVVFHLAAQPFVRRSFREPLETYETNVMGTANVLDGVRRVGGVQAVVVVTSDKCYDNDEQQRPFVETDPMGGHDPYSNSKGAAELVTDAFRRSYFSEPGTANIASARAGNVIGGGDWGEDRLIPDIMRAVMAGEPVQIRRPDAVRPWQHVLNPLSGYLVLAQALIESGEQAEAWNFGPSVDDAKPVSFLVERLAQLWPTPIEWEIDNGDHPHEAHFLSLDSSKARELLGWRPGWDLEEGLGATVAWFEALQSGKPMRVSTLRQIEDYTRSPA</sequence>
<dbReference type="AlphaFoldDB" id="A0A6J5ZR80"/>
<feature type="domain" description="NAD(P)-binding" evidence="1">
    <location>
        <begin position="17"/>
        <end position="325"/>
    </location>
</feature>
<name>A0A6J5ZR80_9ZZZZ</name>
<dbReference type="InterPro" id="IPR036291">
    <property type="entry name" value="NAD(P)-bd_dom_sf"/>
</dbReference>
<accession>A0A6J5ZR80</accession>
<dbReference type="SUPFAM" id="SSF51735">
    <property type="entry name" value="NAD(P)-binding Rossmann-fold domains"/>
    <property type="match status" value="1"/>
</dbReference>
<dbReference type="InterPro" id="IPR013445">
    <property type="entry name" value="CDP_4_6_deHydtase"/>
</dbReference>
<dbReference type="Gene3D" id="3.90.25.10">
    <property type="entry name" value="UDP-galactose 4-epimerase, domain 1"/>
    <property type="match status" value="1"/>
</dbReference>
<dbReference type="InterPro" id="IPR016040">
    <property type="entry name" value="NAD(P)-bd_dom"/>
</dbReference>
<dbReference type="CDD" id="cd05252">
    <property type="entry name" value="CDP_GD_SDR_e"/>
    <property type="match status" value="1"/>
</dbReference>
<dbReference type="EMBL" id="CAESAO010000061">
    <property type="protein sequence ID" value="CAB4343549.1"/>
    <property type="molecule type" value="Genomic_DNA"/>
</dbReference>
<dbReference type="Gene3D" id="3.40.50.720">
    <property type="entry name" value="NAD(P)-binding Rossmann-like Domain"/>
    <property type="match status" value="1"/>
</dbReference>
<dbReference type="PROSITE" id="PS00061">
    <property type="entry name" value="ADH_SHORT"/>
    <property type="match status" value="1"/>
</dbReference>
<dbReference type="PANTHER" id="PTHR43000">
    <property type="entry name" value="DTDP-D-GLUCOSE 4,6-DEHYDRATASE-RELATED"/>
    <property type="match status" value="1"/>
</dbReference>
<gene>
    <name evidence="2" type="ORF">UFOPK3522_00844</name>
</gene>
<dbReference type="NCBIfam" id="TIGR02622">
    <property type="entry name" value="CDP_4_6_dhtase"/>
    <property type="match status" value="1"/>
</dbReference>
<reference evidence="2" key="1">
    <citation type="submission" date="2020-05" db="EMBL/GenBank/DDBJ databases">
        <authorList>
            <person name="Chiriac C."/>
            <person name="Salcher M."/>
            <person name="Ghai R."/>
            <person name="Kavagutti S V."/>
        </authorList>
    </citation>
    <scope>NUCLEOTIDE SEQUENCE</scope>
</reference>
<dbReference type="InterPro" id="IPR020904">
    <property type="entry name" value="Sc_DH/Rdtase_CS"/>
</dbReference>